<comment type="caution">
    <text evidence="6">The sequence shown here is derived from an EMBL/GenBank/DDBJ whole genome shotgun (WGS) entry which is preliminary data.</text>
</comment>
<dbReference type="NCBIfam" id="TIGR02532">
    <property type="entry name" value="IV_pilin_GFxxxE"/>
    <property type="match status" value="1"/>
</dbReference>
<evidence type="ECO:0000256" key="1">
    <source>
        <dbReference type="ARBA" id="ARBA00004203"/>
    </source>
</evidence>
<evidence type="ECO:0000256" key="5">
    <source>
        <dbReference type="SAM" id="Phobius"/>
    </source>
</evidence>
<comment type="subcellular location">
    <subcellularLocation>
        <location evidence="1">Cell outer membrane</location>
        <topology evidence="1">Single-pass membrane protein</topology>
    </subcellularLocation>
    <subcellularLocation>
        <location evidence="2">Periplasm</location>
    </subcellularLocation>
</comment>
<dbReference type="InterPro" id="IPR012902">
    <property type="entry name" value="N_methyl_site"/>
</dbReference>
<evidence type="ECO:0000313" key="6">
    <source>
        <dbReference type="EMBL" id="MBB6062290.1"/>
    </source>
</evidence>
<reference evidence="6 7" key="1">
    <citation type="submission" date="2020-08" db="EMBL/GenBank/DDBJ databases">
        <title>Genomic Encyclopedia of Type Strains, Phase IV (KMG-IV): sequencing the most valuable type-strain genomes for metagenomic binning, comparative biology and taxonomic classification.</title>
        <authorList>
            <person name="Goeker M."/>
        </authorList>
    </citation>
    <scope>NUCLEOTIDE SEQUENCE [LARGE SCALE GENOMIC DNA]</scope>
    <source>
        <strain evidence="6 7">DSM 13481</strain>
    </source>
</reference>
<dbReference type="Proteomes" id="UP000555828">
    <property type="component" value="Unassembled WGS sequence"/>
</dbReference>
<evidence type="ECO:0000256" key="4">
    <source>
        <dbReference type="ARBA" id="ARBA00023237"/>
    </source>
</evidence>
<organism evidence="6 7">
    <name type="scientific">Thermosipho japonicus</name>
    <dbReference type="NCBI Taxonomy" id="90323"/>
    <lineage>
        <taxon>Bacteria</taxon>
        <taxon>Thermotogati</taxon>
        <taxon>Thermotogota</taxon>
        <taxon>Thermotogae</taxon>
        <taxon>Thermotogales</taxon>
        <taxon>Fervidobacteriaceae</taxon>
        <taxon>Thermosipho</taxon>
    </lineage>
</organism>
<dbReference type="RefSeq" id="WP_184618956.1">
    <property type="nucleotide sequence ID" value="NZ_JACHEX010000001.1"/>
</dbReference>
<gene>
    <name evidence="6" type="ORF">HNP65_000712</name>
</gene>
<dbReference type="AlphaFoldDB" id="A0A841GSV4"/>
<protein>
    <submittedName>
        <fullName evidence="6">Prepilin-type N-terminal cleavage/methylation domain-containing protein</fullName>
    </submittedName>
</protein>
<accession>A0A841GSV4</accession>
<dbReference type="InterPro" id="IPR045584">
    <property type="entry name" value="Pilin-like"/>
</dbReference>
<dbReference type="Pfam" id="PF07963">
    <property type="entry name" value="N_methyl"/>
    <property type="match status" value="1"/>
</dbReference>
<keyword evidence="5" id="KW-0472">Membrane</keyword>
<evidence type="ECO:0000313" key="7">
    <source>
        <dbReference type="Proteomes" id="UP000555828"/>
    </source>
</evidence>
<evidence type="ECO:0000256" key="3">
    <source>
        <dbReference type="ARBA" id="ARBA00022764"/>
    </source>
</evidence>
<keyword evidence="4" id="KW-0998">Cell outer membrane</keyword>
<keyword evidence="7" id="KW-1185">Reference proteome</keyword>
<keyword evidence="3" id="KW-0574">Periplasm</keyword>
<dbReference type="Gene3D" id="3.30.700.10">
    <property type="entry name" value="Glycoprotein, Type 4 Pilin"/>
    <property type="match status" value="1"/>
</dbReference>
<evidence type="ECO:0000256" key="2">
    <source>
        <dbReference type="ARBA" id="ARBA00004418"/>
    </source>
</evidence>
<dbReference type="GO" id="GO:0009279">
    <property type="term" value="C:cell outer membrane"/>
    <property type="evidence" value="ECO:0007669"/>
    <property type="project" value="UniProtKB-SubCell"/>
</dbReference>
<sequence length="164" mass="18904">MVKRHQGFTLVELLIVIVIISIVMSVSFVGFQTIYKNYSTESKLSGILQNLLFLFIDARRTAIIEDDVVCIKYVNREFSYFIDNDLDGTPDSNVISSFKTDENIKVYLNDEEKSSFLIYTYDSLFFKNNSGVFENSYSNTEIKISLDSRIKTLKIENSLPKVME</sequence>
<keyword evidence="5" id="KW-0812">Transmembrane</keyword>
<proteinExistence type="predicted"/>
<name>A0A841GSV4_9BACT</name>
<keyword evidence="5" id="KW-1133">Transmembrane helix</keyword>
<dbReference type="EMBL" id="JACHEX010000001">
    <property type="protein sequence ID" value="MBB6062290.1"/>
    <property type="molecule type" value="Genomic_DNA"/>
</dbReference>
<dbReference type="PROSITE" id="PS00409">
    <property type="entry name" value="PROKAR_NTER_METHYL"/>
    <property type="match status" value="1"/>
</dbReference>
<feature type="transmembrane region" description="Helical" evidence="5">
    <location>
        <begin position="12"/>
        <end position="35"/>
    </location>
</feature>
<dbReference type="GO" id="GO:0042597">
    <property type="term" value="C:periplasmic space"/>
    <property type="evidence" value="ECO:0007669"/>
    <property type="project" value="UniProtKB-SubCell"/>
</dbReference>
<dbReference type="SUPFAM" id="SSF54523">
    <property type="entry name" value="Pili subunits"/>
    <property type="match status" value="1"/>
</dbReference>